<evidence type="ECO:0000256" key="1">
    <source>
        <dbReference type="ARBA" id="ARBA00023002"/>
    </source>
</evidence>
<dbReference type="GO" id="GO:0019752">
    <property type="term" value="P:carboxylic acid metabolic process"/>
    <property type="evidence" value="ECO:0007669"/>
    <property type="project" value="UniProtKB-ARBA"/>
</dbReference>
<dbReference type="Proteomes" id="UP000885847">
    <property type="component" value="Unassembled WGS sequence"/>
</dbReference>
<dbReference type="GO" id="GO:0016903">
    <property type="term" value="F:oxidoreductase activity, acting on the aldehyde or oxo group of donors"/>
    <property type="evidence" value="ECO:0007669"/>
    <property type="project" value="UniProtKB-ARBA"/>
</dbReference>
<sequence>MRKVLMGNHALSWGATLSRVQVIAAYPITPQTQVVELLSEICADGTLDAKFIKVESEHSAMAACIGASATGARAFTATSAQGLALMHEMLHWAVGGRLPVVMGNINRAMAPPWTIWTEQNDSLSQRDTGWMQVYCQNNQEVLDSVIQAYKVSENQKVLLPTMIVLDAFVLSHTMEVVEIPEQEKVDEYLPPYNPPYKLDPKEPHAFGGLTGPDGYFELRYMIQEAMEEAKNVWKETGKEFGELFGREYGLIETYRVDDADFLIISSATIASTARVAVDVLRDKGVKAGLLRVRVFRPFPSEEVRDVVKGVKKAVVIDRNISFGASGIFYQEVKAALYNEEHKPPVFGIITGLGGRDVRVEDIVEMSEDVLKREKPESDIIWKGVRV</sequence>
<dbReference type="AlphaFoldDB" id="A0A7C0Z940"/>
<dbReference type="FunFam" id="3.40.50.920:FF:000010">
    <property type="entry name" value="Pyruvate ferredoxin oxidoreductase, alpha subunit"/>
    <property type="match status" value="1"/>
</dbReference>
<protein>
    <submittedName>
        <fullName evidence="4">Pyruvate ferredoxin oxidoreductase</fullName>
    </submittedName>
</protein>
<dbReference type="PANTHER" id="PTHR32154">
    <property type="entry name" value="PYRUVATE-FLAVODOXIN OXIDOREDUCTASE-RELATED"/>
    <property type="match status" value="1"/>
</dbReference>
<dbReference type="Pfam" id="PF01855">
    <property type="entry name" value="POR_N"/>
    <property type="match status" value="1"/>
</dbReference>
<dbReference type="SUPFAM" id="SSF52922">
    <property type="entry name" value="TK C-terminal domain-like"/>
    <property type="match status" value="1"/>
</dbReference>
<dbReference type="Gene3D" id="3.40.50.970">
    <property type="match status" value="1"/>
</dbReference>
<name>A0A7C0Z940_UNCW3</name>
<evidence type="ECO:0000313" key="4">
    <source>
        <dbReference type="EMBL" id="HDI82580.1"/>
    </source>
</evidence>
<keyword evidence="4" id="KW-0670">Pyruvate</keyword>
<dbReference type="InterPro" id="IPR029061">
    <property type="entry name" value="THDP-binding"/>
</dbReference>
<comment type="caution">
    <text evidence="4">The sequence shown here is derived from an EMBL/GenBank/DDBJ whole genome shotgun (WGS) entry which is preliminary data.</text>
</comment>
<dbReference type="InterPro" id="IPR050722">
    <property type="entry name" value="Pyruvate:ferred/Flavod_OxRd"/>
</dbReference>
<dbReference type="Gene3D" id="3.40.50.920">
    <property type="match status" value="1"/>
</dbReference>
<proteinExistence type="predicted"/>
<evidence type="ECO:0000259" key="3">
    <source>
        <dbReference type="Pfam" id="PF17147"/>
    </source>
</evidence>
<dbReference type="PANTHER" id="PTHR32154:SF0">
    <property type="entry name" value="PYRUVATE-FLAVODOXIN OXIDOREDUCTASE-RELATED"/>
    <property type="match status" value="1"/>
</dbReference>
<dbReference type="SUPFAM" id="SSF52518">
    <property type="entry name" value="Thiamin diphosphate-binding fold (THDP-binding)"/>
    <property type="match status" value="1"/>
</dbReference>
<dbReference type="FunFam" id="3.40.50.970:FF:000012">
    <property type="entry name" value="Pyruvate:ferredoxin (Flavodoxin) oxidoreductase"/>
    <property type="match status" value="1"/>
</dbReference>
<dbReference type="InterPro" id="IPR033412">
    <property type="entry name" value="PFOR_II"/>
</dbReference>
<dbReference type="Pfam" id="PF17147">
    <property type="entry name" value="PFOR_II"/>
    <property type="match status" value="1"/>
</dbReference>
<accession>A0A7C0Z940</accession>
<feature type="domain" description="Pyruvate:ferredoxin oxidoreductase core" evidence="3">
    <location>
        <begin position="259"/>
        <end position="362"/>
    </location>
</feature>
<dbReference type="InterPro" id="IPR002880">
    <property type="entry name" value="Pyrv_Fd/Flavodoxin_OxRdtase_N"/>
</dbReference>
<feature type="domain" description="Pyruvate flavodoxin/ferredoxin oxidoreductase pyrimidine binding" evidence="2">
    <location>
        <begin position="15"/>
        <end position="235"/>
    </location>
</feature>
<keyword evidence="1" id="KW-0560">Oxidoreductase</keyword>
<organism evidence="4">
    <name type="scientific">candidate division WOR-3 bacterium</name>
    <dbReference type="NCBI Taxonomy" id="2052148"/>
    <lineage>
        <taxon>Bacteria</taxon>
        <taxon>Bacteria division WOR-3</taxon>
    </lineage>
</organism>
<reference evidence="4" key="1">
    <citation type="journal article" date="2020" name="mSystems">
        <title>Genome- and Community-Level Interaction Insights into Carbon Utilization and Element Cycling Functions of Hydrothermarchaeota in Hydrothermal Sediment.</title>
        <authorList>
            <person name="Zhou Z."/>
            <person name="Liu Y."/>
            <person name="Xu W."/>
            <person name="Pan J."/>
            <person name="Luo Z.H."/>
            <person name="Li M."/>
        </authorList>
    </citation>
    <scope>NUCLEOTIDE SEQUENCE [LARGE SCALE GENOMIC DNA]</scope>
    <source>
        <strain evidence="4">HyVt-102</strain>
    </source>
</reference>
<evidence type="ECO:0000259" key="2">
    <source>
        <dbReference type="Pfam" id="PF01855"/>
    </source>
</evidence>
<gene>
    <name evidence="4" type="primary">porA</name>
    <name evidence="4" type="ORF">ENF18_02170</name>
</gene>
<dbReference type="GO" id="GO:0006979">
    <property type="term" value="P:response to oxidative stress"/>
    <property type="evidence" value="ECO:0007669"/>
    <property type="project" value="TreeGrafter"/>
</dbReference>
<dbReference type="EMBL" id="DQWE01000099">
    <property type="protein sequence ID" value="HDI82580.1"/>
    <property type="molecule type" value="Genomic_DNA"/>
</dbReference>
<dbReference type="CDD" id="cd07034">
    <property type="entry name" value="TPP_PYR_PFOR_IOR-alpha_like"/>
    <property type="match status" value="1"/>
</dbReference>
<dbReference type="InterPro" id="IPR009014">
    <property type="entry name" value="Transketo_C/PFOR_II"/>
</dbReference>